<dbReference type="Pfam" id="PF13419">
    <property type="entry name" value="HAD_2"/>
    <property type="match status" value="1"/>
</dbReference>
<dbReference type="PANTHER" id="PTHR43434">
    <property type="entry name" value="PHOSPHOGLYCOLATE PHOSPHATASE"/>
    <property type="match status" value="1"/>
</dbReference>
<dbReference type="SUPFAM" id="SSF56784">
    <property type="entry name" value="HAD-like"/>
    <property type="match status" value="1"/>
</dbReference>
<dbReference type="HOGENOM" id="CLU_045011_19_4_9"/>
<dbReference type="eggNOG" id="COG0546">
    <property type="taxonomic scope" value="Bacteria"/>
</dbReference>
<name>S0J5G2_9ENTE</name>
<dbReference type="InterPro" id="IPR036412">
    <property type="entry name" value="HAD-like_sf"/>
</dbReference>
<keyword evidence="2" id="KW-1185">Reference proteome</keyword>
<dbReference type="AlphaFoldDB" id="S0J5G2"/>
<dbReference type="InterPro" id="IPR041492">
    <property type="entry name" value="HAD_2"/>
</dbReference>
<dbReference type="Gene3D" id="1.10.150.240">
    <property type="entry name" value="Putative phosphatase, domain 2"/>
    <property type="match status" value="1"/>
</dbReference>
<sequence length="213" mass="23868">MRKQHILFDLDGTIVDSSQGIFSSINYALRKLEREELPLDILKTFVGPPLKDSFIRIGLDERTADLAVNYYRELYKKEAVYQVKTYEGIEETLAELAKTKKIFLATSKPEFFAKIILEHLAFTSYFTGIYGADLEGTRTAKADVIHYALTTENITERETVVMIGDRKHDILGAADNGLESIGVLYGFGSKEELTHAGATHLVSTAKELITLID</sequence>
<evidence type="ECO:0000313" key="2">
    <source>
        <dbReference type="Proteomes" id="UP000014136"/>
    </source>
</evidence>
<dbReference type="SFLD" id="SFLDG01129">
    <property type="entry name" value="C1.5:_HAD__Beta-PGM__Phosphata"/>
    <property type="match status" value="1"/>
</dbReference>
<accession>S0J5G2</accession>
<proteinExistence type="predicted"/>
<dbReference type="InterPro" id="IPR006439">
    <property type="entry name" value="HAD-SF_hydro_IA"/>
</dbReference>
<dbReference type="Proteomes" id="UP000014136">
    <property type="component" value="Unassembled WGS sequence"/>
</dbReference>
<reference evidence="1 2" key="1">
    <citation type="submission" date="2013-03" db="EMBL/GenBank/DDBJ databases">
        <title>The Genome Sequence of Enterococcus saccharolyticus ATCC_43076 (Illumina only assembly).</title>
        <authorList>
            <consortium name="The Broad Institute Genomics Platform"/>
            <consortium name="The Broad Institute Genome Sequencing Center for Infectious Disease"/>
            <person name="Earl A."/>
            <person name="Russ C."/>
            <person name="Gilmore M."/>
            <person name="Surin D."/>
            <person name="Walker B."/>
            <person name="Young S."/>
            <person name="Zeng Q."/>
            <person name="Gargeya S."/>
            <person name="Fitzgerald M."/>
            <person name="Haas B."/>
            <person name="Abouelleil A."/>
            <person name="Allen A.W."/>
            <person name="Alvarado L."/>
            <person name="Arachchi H.M."/>
            <person name="Berlin A.M."/>
            <person name="Chapman S.B."/>
            <person name="Gainer-Dewar J."/>
            <person name="Goldberg J."/>
            <person name="Griggs A."/>
            <person name="Gujja S."/>
            <person name="Hansen M."/>
            <person name="Howarth C."/>
            <person name="Imamovic A."/>
            <person name="Ireland A."/>
            <person name="Larimer J."/>
            <person name="McCowan C."/>
            <person name="Murphy C."/>
            <person name="Pearson M."/>
            <person name="Poon T.W."/>
            <person name="Priest M."/>
            <person name="Roberts A."/>
            <person name="Saif S."/>
            <person name="Shea T."/>
            <person name="Sisk P."/>
            <person name="Sykes S."/>
            <person name="Wortman J."/>
            <person name="Nusbaum C."/>
            <person name="Birren B."/>
        </authorList>
    </citation>
    <scope>NUCLEOTIDE SEQUENCE [LARGE SCALE GENOMIC DNA]</scope>
    <source>
        <strain evidence="1 2">ATCC 43076</strain>
    </source>
</reference>
<dbReference type="GO" id="GO:0004713">
    <property type="term" value="F:protein tyrosine kinase activity"/>
    <property type="evidence" value="ECO:0007669"/>
    <property type="project" value="TreeGrafter"/>
</dbReference>
<evidence type="ECO:0000313" key="1">
    <source>
        <dbReference type="EMBL" id="EOT28124.1"/>
    </source>
</evidence>
<dbReference type="InterPro" id="IPR023198">
    <property type="entry name" value="PGP-like_dom2"/>
</dbReference>
<dbReference type="OrthoDB" id="9792518at2"/>
<evidence type="ECO:0008006" key="3">
    <source>
        <dbReference type="Google" id="ProtNLM"/>
    </source>
</evidence>
<comment type="caution">
    <text evidence="1">The sequence shown here is derived from an EMBL/GenBank/DDBJ whole genome shotgun (WGS) entry which is preliminary data.</text>
</comment>
<gene>
    <name evidence="1" type="ORF">OMQ_02040</name>
</gene>
<organism evidence="1 2">
    <name type="scientific">Enterococcus saccharolyticus subsp. saccharolyticus ATCC 43076</name>
    <dbReference type="NCBI Taxonomy" id="1139996"/>
    <lineage>
        <taxon>Bacteria</taxon>
        <taxon>Bacillati</taxon>
        <taxon>Bacillota</taxon>
        <taxon>Bacilli</taxon>
        <taxon>Lactobacillales</taxon>
        <taxon>Enterococcaceae</taxon>
        <taxon>Enterococcus</taxon>
    </lineage>
</organism>
<dbReference type="PATRIC" id="fig|1139996.3.peg.2009"/>
<dbReference type="NCBIfam" id="TIGR01549">
    <property type="entry name" value="HAD-SF-IA-v1"/>
    <property type="match status" value="1"/>
</dbReference>
<protein>
    <recommendedName>
        <fullName evidence="3">5'-nucleotidase</fullName>
    </recommendedName>
</protein>
<dbReference type="InterPro" id="IPR050155">
    <property type="entry name" value="HAD-like_hydrolase_sf"/>
</dbReference>
<dbReference type="EMBL" id="AHYT01000009">
    <property type="protein sequence ID" value="EOT28124.1"/>
    <property type="molecule type" value="Genomic_DNA"/>
</dbReference>
<dbReference type="SFLD" id="SFLDS00003">
    <property type="entry name" value="Haloacid_Dehalogenase"/>
    <property type="match status" value="1"/>
</dbReference>
<dbReference type="RefSeq" id="WP_016175807.1">
    <property type="nucleotide sequence ID" value="NZ_KE136389.1"/>
</dbReference>
<dbReference type="PANTHER" id="PTHR43434:SF20">
    <property type="entry name" value="5'-NUCLEOTIDASE"/>
    <property type="match status" value="1"/>
</dbReference>
<dbReference type="GO" id="GO:0005829">
    <property type="term" value="C:cytosol"/>
    <property type="evidence" value="ECO:0007669"/>
    <property type="project" value="TreeGrafter"/>
</dbReference>
<dbReference type="STRING" id="41997.RV16_GL001616"/>
<dbReference type="InterPro" id="IPR023214">
    <property type="entry name" value="HAD_sf"/>
</dbReference>
<dbReference type="Gene3D" id="3.40.50.1000">
    <property type="entry name" value="HAD superfamily/HAD-like"/>
    <property type="match status" value="1"/>
</dbReference>